<dbReference type="Proteomes" id="UP000239209">
    <property type="component" value="Unassembled WGS sequence"/>
</dbReference>
<proteinExistence type="predicted"/>
<keyword evidence="1" id="KW-0472">Membrane</keyword>
<dbReference type="AlphaFoldDB" id="A0A2T0SFH2"/>
<name>A0A2T0SFH2_9ACTN</name>
<dbReference type="EMBL" id="PVZG01000002">
    <property type="protein sequence ID" value="PRY32165.1"/>
    <property type="molecule type" value="Genomic_DNA"/>
</dbReference>
<organism evidence="2 3">
    <name type="scientific">Pseudosporangium ferrugineum</name>
    <dbReference type="NCBI Taxonomy" id="439699"/>
    <lineage>
        <taxon>Bacteria</taxon>
        <taxon>Bacillati</taxon>
        <taxon>Actinomycetota</taxon>
        <taxon>Actinomycetes</taxon>
        <taxon>Micromonosporales</taxon>
        <taxon>Micromonosporaceae</taxon>
        <taxon>Pseudosporangium</taxon>
    </lineage>
</organism>
<gene>
    <name evidence="2" type="ORF">CLV70_102376</name>
</gene>
<evidence type="ECO:0000313" key="2">
    <source>
        <dbReference type="EMBL" id="PRY32165.1"/>
    </source>
</evidence>
<keyword evidence="1" id="KW-1133">Transmembrane helix</keyword>
<accession>A0A2T0SFH2</accession>
<evidence type="ECO:0008006" key="4">
    <source>
        <dbReference type="Google" id="ProtNLM"/>
    </source>
</evidence>
<comment type="caution">
    <text evidence="2">The sequence shown here is derived from an EMBL/GenBank/DDBJ whole genome shotgun (WGS) entry which is preliminary data.</text>
</comment>
<feature type="transmembrane region" description="Helical" evidence="1">
    <location>
        <begin position="159"/>
        <end position="178"/>
    </location>
</feature>
<sequence>MGQATGKVGSTPFPTARRRANLENMNLSTSARRVLTVVLAALTLGGALLLSPASPAAAAAGTGTDKLALTWIEDGQQLRVDGYAYRPRAMVTVRLGSEPIQQARSDENGRVRVTVPQSLIAAGQSGASIVVAGRSASGSSRVLISAVPPRAAVRGPVDVLPWSIGGVAILGLALGALHRRRSRGRARRAPLAFVAAPVGYHCRHAA</sequence>
<keyword evidence="3" id="KW-1185">Reference proteome</keyword>
<reference evidence="2 3" key="1">
    <citation type="submission" date="2018-03" db="EMBL/GenBank/DDBJ databases">
        <title>Genomic Encyclopedia of Archaeal and Bacterial Type Strains, Phase II (KMG-II): from individual species to whole genera.</title>
        <authorList>
            <person name="Goeker M."/>
        </authorList>
    </citation>
    <scope>NUCLEOTIDE SEQUENCE [LARGE SCALE GENOMIC DNA]</scope>
    <source>
        <strain evidence="2 3">DSM 45348</strain>
    </source>
</reference>
<keyword evidence="1" id="KW-0812">Transmembrane</keyword>
<protein>
    <recommendedName>
        <fullName evidence="4">MYXO-CTERM domain-containing protein</fullName>
    </recommendedName>
</protein>
<evidence type="ECO:0000256" key="1">
    <source>
        <dbReference type="SAM" id="Phobius"/>
    </source>
</evidence>
<evidence type="ECO:0000313" key="3">
    <source>
        <dbReference type="Proteomes" id="UP000239209"/>
    </source>
</evidence>